<dbReference type="EMBL" id="UZAU01000710">
    <property type="status" value="NOT_ANNOTATED_CDS"/>
    <property type="molecule type" value="Genomic_DNA"/>
</dbReference>
<evidence type="ECO:0000313" key="2">
    <source>
        <dbReference type="EnsemblPlants" id="cds.evm.model.08.1429"/>
    </source>
</evidence>
<dbReference type="AlphaFoldDB" id="A0A803Q8N2"/>
<organism evidence="2 3">
    <name type="scientific">Cannabis sativa</name>
    <name type="common">Hemp</name>
    <name type="synonym">Marijuana</name>
    <dbReference type="NCBI Taxonomy" id="3483"/>
    <lineage>
        <taxon>Eukaryota</taxon>
        <taxon>Viridiplantae</taxon>
        <taxon>Streptophyta</taxon>
        <taxon>Embryophyta</taxon>
        <taxon>Tracheophyta</taxon>
        <taxon>Spermatophyta</taxon>
        <taxon>Magnoliopsida</taxon>
        <taxon>eudicotyledons</taxon>
        <taxon>Gunneridae</taxon>
        <taxon>Pentapetalae</taxon>
        <taxon>rosids</taxon>
        <taxon>fabids</taxon>
        <taxon>Rosales</taxon>
        <taxon>Cannabaceae</taxon>
        <taxon>Cannabis</taxon>
    </lineage>
</organism>
<evidence type="ECO:0000313" key="3">
    <source>
        <dbReference type="Proteomes" id="UP000596661"/>
    </source>
</evidence>
<feature type="compositionally biased region" description="Low complexity" evidence="1">
    <location>
        <begin position="1"/>
        <end position="24"/>
    </location>
</feature>
<reference evidence="2" key="2">
    <citation type="submission" date="2021-03" db="UniProtKB">
        <authorList>
            <consortium name="EnsemblPlants"/>
        </authorList>
    </citation>
    <scope>IDENTIFICATION</scope>
</reference>
<dbReference type="Gramene" id="evm.model.08.1429">
    <property type="protein sequence ID" value="cds.evm.model.08.1429"/>
    <property type="gene ID" value="evm.TU.08.1429"/>
</dbReference>
<protein>
    <submittedName>
        <fullName evidence="2">Uncharacterized protein</fullName>
    </submittedName>
</protein>
<evidence type="ECO:0000256" key="1">
    <source>
        <dbReference type="SAM" id="MobiDB-lite"/>
    </source>
</evidence>
<feature type="region of interest" description="Disordered" evidence="1">
    <location>
        <begin position="1"/>
        <end position="28"/>
    </location>
</feature>
<keyword evidence="3" id="KW-1185">Reference proteome</keyword>
<dbReference type="Proteomes" id="UP000596661">
    <property type="component" value="Chromosome 8"/>
</dbReference>
<name>A0A803Q8N2_CANSA</name>
<sequence length="117" mass="12919">MANASSSTAHASMAHASSSPAPANHPWNPFSNSLTSSLTLKLDRLNFLSRKSQVVPAVIGHDLDGILFTGVPPPRNLVTGIPNPEYVQWRRRDQLLHSWLRSFMTESILAFNEKQPS</sequence>
<proteinExistence type="predicted"/>
<accession>A0A803Q8N2</accession>
<reference evidence="2" key="1">
    <citation type="submission" date="2018-11" db="EMBL/GenBank/DDBJ databases">
        <authorList>
            <person name="Grassa J C."/>
        </authorList>
    </citation>
    <scope>NUCLEOTIDE SEQUENCE [LARGE SCALE GENOMIC DNA]</scope>
</reference>
<dbReference type="OMA" id="SFMTESI"/>
<dbReference type="EnsemblPlants" id="evm.model.08.1429">
    <property type="protein sequence ID" value="cds.evm.model.08.1429"/>
    <property type="gene ID" value="evm.TU.08.1429"/>
</dbReference>